<evidence type="ECO:0000313" key="1">
    <source>
        <dbReference type="EnsemblPlants" id="Solyc06g036231.1.1"/>
    </source>
</evidence>
<dbReference type="Gramene" id="Solyc06g036231.1.1">
    <property type="protein sequence ID" value="Solyc06g036231.1.1"/>
    <property type="gene ID" value="Solyc06g036231.1"/>
</dbReference>
<dbReference type="InParanoid" id="A0A3Q7GRR8"/>
<proteinExistence type="predicted"/>
<dbReference type="Proteomes" id="UP000004994">
    <property type="component" value="Chromosome 6"/>
</dbReference>
<protein>
    <submittedName>
        <fullName evidence="1">Uncharacterized protein</fullName>
    </submittedName>
</protein>
<reference evidence="1" key="1">
    <citation type="journal article" date="2012" name="Nature">
        <title>The tomato genome sequence provides insights into fleshy fruit evolution.</title>
        <authorList>
            <consortium name="Tomato Genome Consortium"/>
        </authorList>
    </citation>
    <scope>NUCLEOTIDE SEQUENCE [LARGE SCALE GENOMIC DNA]</scope>
    <source>
        <strain evidence="1">cv. Heinz 1706</strain>
    </source>
</reference>
<organism evidence="1">
    <name type="scientific">Solanum lycopersicum</name>
    <name type="common">Tomato</name>
    <name type="synonym">Lycopersicon esculentum</name>
    <dbReference type="NCBI Taxonomy" id="4081"/>
    <lineage>
        <taxon>Eukaryota</taxon>
        <taxon>Viridiplantae</taxon>
        <taxon>Streptophyta</taxon>
        <taxon>Embryophyta</taxon>
        <taxon>Tracheophyta</taxon>
        <taxon>Spermatophyta</taxon>
        <taxon>Magnoliopsida</taxon>
        <taxon>eudicotyledons</taxon>
        <taxon>Gunneridae</taxon>
        <taxon>Pentapetalae</taxon>
        <taxon>asterids</taxon>
        <taxon>lamiids</taxon>
        <taxon>Solanales</taxon>
        <taxon>Solanaceae</taxon>
        <taxon>Solanoideae</taxon>
        <taxon>Solaneae</taxon>
        <taxon>Solanum</taxon>
        <taxon>Solanum subgen. Lycopersicon</taxon>
    </lineage>
</organism>
<reference evidence="1" key="2">
    <citation type="submission" date="2019-01" db="UniProtKB">
        <authorList>
            <consortium name="EnsemblPlants"/>
        </authorList>
    </citation>
    <scope>IDENTIFICATION</scope>
    <source>
        <strain evidence="1">cv. Heinz 1706</strain>
    </source>
</reference>
<sequence>LSIEGTARDILKVSNARFRKEDDEEALKWAAIYRETSNVSSYKERVDLDLPTIQVGSFDQLSVDAETCVGDRVKNDLHIGELTVRETLAFSSRCQGVGPDMVGDIFSSYEL</sequence>
<dbReference type="AlphaFoldDB" id="A0A3Q7GRR8"/>
<accession>A0A3Q7GRR8</accession>
<evidence type="ECO:0000313" key="2">
    <source>
        <dbReference type="Proteomes" id="UP000004994"/>
    </source>
</evidence>
<keyword evidence="2" id="KW-1185">Reference proteome</keyword>
<dbReference type="EnsemblPlants" id="Solyc06g036231.1.1">
    <property type="protein sequence ID" value="Solyc06g036231.1.1"/>
    <property type="gene ID" value="Solyc06g036231.1"/>
</dbReference>
<name>A0A3Q7GRR8_SOLLC</name>
<dbReference type="STRING" id="4081.A0A3Q7GRR8"/>